<feature type="transmembrane region" description="Helical" evidence="1">
    <location>
        <begin position="12"/>
        <end position="38"/>
    </location>
</feature>
<protein>
    <recommendedName>
        <fullName evidence="4">TVP38/TMEM64 family membrane protein</fullName>
    </recommendedName>
</protein>
<evidence type="ECO:0008006" key="4">
    <source>
        <dbReference type="Google" id="ProtNLM"/>
    </source>
</evidence>
<gene>
    <name evidence="2" type="ORF">A3A52_04955</name>
</gene>
<evidence type="ECO:0000256" key="1">
    <source>
        <dbReference type="SAM" id="Phobius"/>
    </source>
</evidence>
<organism evidence="2 3">
    <name type="scientific">Candidatus Woesebacteria bacterium RIFCSPLOWO2_01_FULL_39_14</name>
    <dbReference type="NCBI Taxonomy" id="1802518"/>
    <lineage>
        <taxon>Bacteria</taxon>
        <taxon>Candidatus Woeseibacteriota</taxon>
    </lineage>
</organism>
<dbReference type="Proteomes" id="UP000177060">
    <property type="component" value="Unassembled WGS sequence"/>
</dbReference>
<dbReference type="Pfam" id="PF18926">
    <property type="entry name" value="DUF5676"/>
    <property type="match status" value="1"/>
</dbReference>
<keyword evidence="1" id="KW-0812">Transmembrane</keyword>
<proteinExistence type="predicted"/>
<sequence>MKYDVDTTAKATGITIGVIYLVCAFSVILFPGLAMSVAQSWFHGLDLSKISGFSVTPGSFILGLVTSTVGGWLIGYIFAKAYNYFLAKK</sequence>
<evidence type="ECO:0000313" key="2">
    <source>
        <dbReference type="EMBL" id="OGM64003.1"/>
    </source>
</evidence>
<dbReference type="AlphaFoldDB" id="A0A1F8BIY9"/>
<evidence type="ECO:0000313" key="3">
    <source>
        <dbReference type="Proteomes" id="UP000177060"/>
    </source>
</evidence>
<comment type="caution">
    <text evidence="2">The sequence shown here is derived from an EMBL/GenBank/DDBJ whole genome shotgun (WGS) entry which is preliminary data.</text>
</comment>
<keyword evidence="1" id="KW-0472">Membrane</keyword>
<feature type="transmembrane region" description="Helical" evidence="1">
    <location>
        <begin position="58"/>
        <end position="79"/>
    </location>
</feature>
<keyword evidence="1" id="KW-1133">Transmembrane helix</keyword>
<dbReference type="InterPro" id="IPR044020">
    <property type="entry name" value="DUF5676"/>
</dbReference>
<accession>A0A1F8BIY9</accession>
<name>A0A1F8BIY9_9BACT</name>
<reference evidence="2 3" key="1">
    <citation type="journal article" date="2016" name="Nat. Commun.">
        <title>Thousands of microbial genomes shed light on interconnected biogeochemical processes in an aquifer system.</title>
        <authorList>
            <person name="Anantharaman K."/>
            <person name="Brown C.T."/>
            <person name="Hug L.A."/>
            <person name="Sharon I."/>
            <person name="Castelle C.J."/>
            <person name="Probst A.J."/>
            <person name="Thomas B.C."/>
            <person name="Singh A."/>
            <person name="Wilkins M.J."/>
            <person name="Karaoz U."/>
            <person name="Brodie E.L."/>
            <person name="Williams K.H."/>
            <person name="Hubbard S.S."/>
            <person name="Banfield J.F."/>
        </authorList>
    </citation>
    <scope>NUCLEOTIDE SEQUENCE [LARGE SCALE GENOMIC DNA]</scope>
</reference>
<dbReference type="EMBL" id="MGHE01000015">
    <property type="protein sequence ID" value="OGM64003.1"/>
    <property type="molecule type" value="Genomic_DNA"/>
</dbReference>